<proteinExistence type="predicted"/>
<accession>A0A8K0D453</accession>
<evidence type="ECO:0000256" key="1">
    <source>
        <dbReference type="SAM" id="MobiDB-lite"/>
    </source>
</evidence>
<feature type="region of interest" description="Disordered" evidence="1">
    <location>
        <begin position="74"/>
        <end position="95"/>
    </location>
</feature>
<reference evidence="3" key="1">
    <citation type="submission" date="2019-08" db="EMBL/GenBank/DDBJ databases">
        <title>The genome of the North American firefly Photinus pyralis.</title>
        <authorList>
            <consortium name="Photinus pyralis genome working group"/>
            <person name="Fallon T.R."/>
            <person name="Sander Lower S.E."/>
            <person name="Weng J.-K."/>
        </authorList>
    </citation>
    <scope>NUCLEOTIDE SEQUENCE</scope>
    <source>
        <strain evidence="3">TRF0915ILg1</strain>
        <tissue evidence="3">Whole body</tissue>
    </source>
</reference>
<keyword evidence="2" id="KW-0732">Signal</keyword>
<sequence>MKNLIIMVLFLTMWNGVRNDKQEQPGDQFGQCIGDKGKPPSTICLVQCAPVSHTISKDFKCNDKLVCCKLEHNTHQKESSSNEENLFRRIASNND</sequence>
<feature type="chain" id="PRO_5035467411" evidence="2">
    <location>
        <begin position="20"/>
        <end position="95"/>
    </location>
</feature>
<organism evidence="3 4">
    <name type="scientific">Ignelater luminosus</name>
    <name type="common">Cucubano</name>
    <name type="synonym">Pyrophorus luminosus</name>
    <dbReference type="NCBI Taxonomy" id="2038154"/>
    <lineage>
        <taxon>Eukaryota</taxon>
        <taxon>Metazoa</taxon>
        <taxon>Ecdysozoa</taxon>
        <taxon>Arthropoda</taxon>
        <taxon>Hexapoda</taxon>
        <taxon>Insecta</taxon>
        <taxon>Pterygota</taxon>
        <taxon>Neoptera</taxon>
        <taxon>Endopterygota</taxon>
        <taxon>Coleoptera</taxon>
        <taxon>Polyphaga</taxon>
        <taxon>Elateriformia</taxon>
        <taxon>Elateroidea</taxon>
        <taxon>Elateridae</taxon>
        <taxon>Agrypninae</taxon>
        <taxon>Pyrophorini</taxon>
        <taxon>Ignelater</taxon>
    </lineage>
</organism>
<name>A0A8K0D453_IGNLU</name>
<dbReference type="Proteomes" id="UP000801492">
    <property type="component" value="Unassembled WGS sequence"/>
</dbReference>
<keyword evidence="4" id="KW-1185">Reference proteome</keyword>
<evidence type="ECO:0000313" key="4">
    <source>
        <dbReference type="Proteomes" id="UP000801492"/>
    </source>
</evidence>
<dbReference type="AlphaFoldDB" id="A0A8K0D453"/>
<dbReference type="EMBL" id="VTPC01007140">
    <property type="protein sequence ID" value="KAF2894310.1"/>
    <property type="molecule type" value="Genomic_DNA"/>
</dbReference>
<evidence type="ECO:0000313" key="3">
    <source>
        <dbReference type="EMBL" id="KAF2894310.1"/>
    </source>
</evidence>
<gene>
    <name evidence="3" type="ORF">ILUMI_11858</name>
</gene>
<protein>
    <submittedName>
        <fullName evidence="3">Uncharacterized protein</fullName>
    </submittedName>
</protein>
<evidence type="ECO:0000256" key="2">
    <source>
        <dbReference type="SAM" id="SignalP"/>
    </source>
</evidence>
<comment type="caution">
    <text evidence="3">The sequence shown here is derived from an EMBL/GenBank/DDBJ whole genome shotgun (WGS) entry which is preliminary data.</text>
</comment>
<feature type="signal peptide" evidence="2">
    <location>
        <begin position="1"/>
        <end position="19"/>
    </location>
</feature>